<keyword evidence="5" id="KW-1185">Reference proteome</keyword>
<dbReference type="Proteomes" id="UP000321514">
    <property type="component" value="Unassembled WGS sequence"/>
</dbReference>
<dbReference type="STRING" id="1334629.MFUL124B02_00370"/>
<dbReference type="InterPro" id="IPR014710">
    <property type="entry name" value="RmlC-like_jellyroll"/>
</dbReference>
<evidence type="ECO:0000313" key="4">
    <source>
        <dbReference type="EMBL" id="SEU39960.1"/>
    </source>
</evidence>
<reference evidence="4 5" key="1">
    <citation type="submission" date="2016-10" db="EMBL/GenBank/DDBJ databases">
        <authorList>
            <person name="Varghese N."/>
            <person name="Submissions S."/>
        </authorList>
    </citation>
    <scope>NUCLEOTIDE SEQUENCE [LARGE SCALE GENOMIC DNA]</scope>
    <source>
        <strain evidence="4 5">DSM 16525</strain>
    </source>
</reference>
<dbReference type="Gene3D" id="2.60.120.10">
    <property type="entry name" value="Jelly Rolls"/>
    <property type="match status" value="1"/>
</dbReference>
<name>A0A511TB44_MYXFU</name>
<dbReference type="PANTHER" id="PTHR36114">
    <property type="entry name" value="16.7 KDA PROTEIN IN WHIE LOCUS"/>
    <property type="match status" value="1"/>
</dbReference>
<dbReference type="InterPro" id="IPR052044">
    <property type="entry name" value="PKS_Associated_Protein"/>
</dbReference>
<evidence type="ECO:0000259" key="2">
    <source>
        <dbReference type="Pfam" id="PF07883"/>
    </source>
</evidence>
<sequence>MSAPTRSPTVPVARPPRWDSRRRVEPANVADGEQAGDEPSMPSVDKVNLAQELALFSEHGSVGELNGQHVRLAKLSGPCAWRHHEHEDALFLVLSGRLRMELRERTVEVEPGELIIIPRGVEHRPVAEEEVHVLLLEPVNPGNVREERTADTLEHL</sequence>
<evidence type="ECO:0000256" key="1">
    <source>
        <dbReference type="SAM" id="MobiDB-lite"/>
    </source>
</evidence>
<feature type="compositionally biased region" description="Basic and acidic residues" evidence="1">
    <location>
        <begin position="16"/>
        <end position="25"/>
    </location>
</feature>
<proteinExistence type="predicted"/>
<dbReference type="Proteomes" id="UP000183760">
    <property type="component" value="Unassembled WGS sequence"/>
</dbReference>
<gene>
    <name evidence="3" type="ORF">MFU01_64380</name>
    <name evidence="4" type="ORF">SAMN05443572_114250</name>
</gene>
<dbReference type="SUPFAM" id="SSF51182">
    <property type="entry name" value="RmlC-like cupins"/>
    <property type="match status" value="1"/>
</dbReference>
<evidence type="ECO:0000313" key="5">
    <source>
        <dbReference type="Proteomes" id="UP000183760"/>
    </source>
</evidence>
<organism evidence="3 6">
    <name type="scientific">Myxococcus fulvus</name>
    <dbReference type="NCBI Taxonomy" id="33"/>
    <lineage>
        <taxon>Bacteria</taxon>
        <taxon>Pseudomonadati</taxon>
        <taxon>Myxococcota</taxon>
        <taxon>Myxococcia</taxon>
        <taxon>Myxococcales</taxon>
        <taxon>Cystobacterineae</taxon>
        <taxon>Myxococcaceae</taxon>
        <taxon>Myxococcus</taxon>
    </lineage>
</organism>
<dbReference type="RefSeq" id="WP_074958937.1">
    <property type="nucleotide sequence ID" value="NZ_BJXR01000046.1"/>
</dbReference>
<dbReference type="PANTHER" id="PTHR36114:SF1">
    <property type="entry name" value="16.7 KDA PROTEIN IN WHIE LOCUS"/>
    <property type="match status" value="1"/>
</dbReference>
<reference evidence="3 6" key="2">
    <citation type="submission" date="2019-07" db="EMBL/GenBank/DDBJ databases">
        <title>Whole genome shotgun sequence of Myxococcus fulvus NBRC 100333.</title>
        <authorList>
            <person name="Hosoyama A."/>
            <person name="Uohara A."/>
            <person name="Ohji S."/>
            <person name="Ichikawa N."/>
        </authorList>
    </citation>
    <scope>NUCLEOTIDE SEQUENCE [LARGE SCALE GENOMIC DNA]</scope>
    <source>
        <strain evidence="3 6">NBRC 100333</strain>
    </source>
</reference>
<dbReference type="CDD" id="cd02226">
    <property type="entry name" value="cupin_YdbB-like"/>
    <property type="match status" value="1"/>
</dbReference>
<comment type="caution">
    <text evidence="3">The sequence shown here is derived from an EMBL/GenBank/DDBJ whole genome shotgun (WGS) entry which is preliminary data.</text>
</comment>
<dbReference type="Pfam" id="PF07883">
    <property type="entry name" value="Cupin_2"/>
    <property type="match status" value="1"/>
</dbReference>
<dbReference type="AlphaFoldDB" id="A0A511TB44"/>
<dbReference type="InterPro" id="IPR011051">
    <property type="entry name" value="RmlC_Cupin_sf"/>
</dbReference>
<evidence type="ECO:0000313" key="6">
    <source>
        <dbReference type="Proteomes" id="UP000321514"/>
    </source>
</evidence>
<protein>
    <submittedName>
        <fullName evidence="4">Cupin domain-containing protein</fullName>
    </submittedName>
</protein>
<dbReference type="EMBL" id="FOIB01000014">
    <property type="protein sequence ID" value="SEU39960.1"/>
    <property type="molecule type" value="Genomic_DNA"/>
</dbReference>
<accession>A0A511TB44</accession>
<feature type="domain" description="Cupin type-2" evidence="2">
    <location>
        <begin position="80"/>
        <end position="134"/>
    </location>
</feature>
<dbReference type="OrthoDB" id="9794183at2"/>
<evidence type="ECO:0000313" key="3">
    <source>
        <dbReference type="EMBL" id="GEN11401.1"/>
    </source>
</evidence>
<dbReference type="EMBL" id="BJXR01000046">
    <property type="protein sequence ID" value="GEN11401.1"/>
    <property type="molecule type" value="Genomic_DNA"/>
</dbReference>
<dbReference type="InterPro" id="IPR013096">
    <property type="entry name" value="Cupin_2"/>
</dbReference>
<feature type="region of interest" description="Disordered" evidence="1">
    <location>
        <begin position="1"/>
        <end position="43"/>
    </location>
</feature>